<evidence type="ECO:0000313" key="3">
    <source>
        <dbReference type="EMBL" id="KAJ8020677.1"/>
    </source>
</evidence>
<feature type="region of interest" description="Disordered" evidence="1">
    <location>
        <begin position="1023"/>
        <end position="1086"/>
    </location>
</feature>
<dbReference type="Proteomes" id="UP001152320">
    <property type="component" value="Chromosome 22"/>
</dbReference>
<protein>
    <submittedName>
        <fullName evidence="3">Uncharacterized protein</fullName>
    </submittedName>
</protein>
<feature type="chain" id="PRO_5040379294" evidence="2">
    <location>
        <begin position="25"/>
        <end position="1657"/>
    </location>
</feature>
<feature type="compositionally biased region" description="Low complexity" evidence="1">
    <location>
        <begin position="1063"/>
        <end position="1079"/>
    </location>
</feature>
<feature type="region of interest" description="Disordered" evidence="1">
    <location>
        <begin position="277"/>
        <end position="346"/>
    </location>
</feature>
<dbReference type="Gene3D" id="1.10.2000.10">
    <property type="entry name" value="Frizzled cysteine-rich domain"/>
    <property type="match status" value="2"/>
</dbReference>
<proteinExistence type="predicted"/>
<organism evidence="3 4">
    <name type="scientific">Holothuria leucospilota</name>
    <name type="common">Black long sea cucumber</name>
    <name type="synonym">Mertensiothuria leucospilota</name>
    <dbReference type="NCBI Taxonomy" id="206669"/>
    <lineage>
        <taxon>Eukaryota</taxon>
        <taxon>Metazoa</taxon>
        <taxon>Echinodermata</taxon>
        <taxon>Eleutherozoa</taxon>
        <taxon>Echinozoa</taxon>
        <taxon>Holothuroidea</taxon>
        <taxon>Aspidochirotacea</taxon>
        <taxon>Aspidochirotida</taxon>
        <taxon>Holothuriidae</taxon>
        <taxon>Holothuria</taxon>
    </lineage>
</organism>
<feature type="region of interest" description="Disordered" evidence="1">
    <location>
        <begin position="195"/>
        <end position="248"/>
    </location>
</feature>
<dbReference type="InterPro" id="IPR036790">
    <property type="entry name" value="Frizzled_dom_sf"/>
</dbReference>
<feature type="region of interest" description="Disordered" evidence="1">
    <location>
        <begin position="656"/>
        <end position="704"/>
    </location>
</feature>
<feature type="compositionally biased region" description="Polar residues" evidence="1">
    <location>
        <begin position="854"/>
        <end position="868"/>
    </location>
</feature>
<feature type="signal peptide" evidence="2">
    <location>
        <begin position="1"/>
        <end position="24"/>
    </location>
</feature>
<keyword evidence="4" id="KW-1185">Reference proteome</keyword>
<feature type="compositionally biased region" description="Low complexity" evidence="1">
    <location>
        <begin position="315"/>
        <end position="346"/>
    </location>
</feature>
<accession>A0A9Q0YDC6</accession>
<feature type="compositionally biased region" description="Polar residues" evidence="1">
    <location>
        <begin position="200"/>
        <end position="248"/>
    </location>
</feature>
<feature type="compositionally biased region" description="Polar residues" evidence="1">
    <location>
        <begin position="818"/>
        <end position="841"/>
    </location>
</feature>
<sequence>MALEVTKSLLMCGICVLFLPRIHAQDMAMATSVDSIDIFGVCADILGYQRAQPEPLFERNEAFDIATVTGLASVLCPDDLLPAMCSLFFPPQNITGLQLCPEACYRLTIECLVVVPSFTEVRCDILPSGQDVGNGLCRALASTTEESETLMTSGEGLETLFRTVLLTETLASDTGQPEAISTGAEIFGTLVVSTEESEKQSTGQPVTMLNRTMSPQTQGTTAALQTSTRLPDTASITSELPETSSISTVSVDTGTSFTELQTQTVIVGDQSTLTTGQVDRETQFSTSQELETQTLISRDQSTLTTGQIERETQFSTSQEPEGTSSESPETPSSSPTIISTSPSASQTPEDFIEVFGVCSEYLNYTRAQPEPLFEPMEGITTEAIISFASTVFCNTGLLPTVCSLIFPPLASTGLQVCTESCSQLTRGCLVVVSALTNFDCGILPAGPEIANDLCMRIVQASTQRPETPSVSSGQPETSSISTEGSDTETGFTELETPTIVVEELSTLTTGPIEPDTQFTTSQEPETGGMSTELPETASAFQIPEEFIDVFGVCAEYLSYQRAQPEPLFQLIEGFSIEQVTTQASDIFCEGDVLPALCVILFPPLSSTGLQLCNEDCDRLQNECSFAVISFPNFDCEILPPGEEIVDGLCMPSVQASTARPETPSVSSEQPETSSISTEGPETGTGFTEQETAETPSSSPGAVSTSPSDFIEVFGVCTQHLNYSRAQPEPLFPLLEITSIRAVMALSVRICEEDVLPDVCSLLFPPLASTGLIVCFVSCVRVLTGCPVAVAALSNFDCVILPPGLEIANGFCVPILQPSTEIPETPSDSSEQPETSSISTAGPETETGITERETQTILMGDQSTLTTGTVVPDTQIITSQEPDTGATSSESPETPSISPAAMSTSPSASQTTEDSIEVFGVCTEYLNYQRAQPEPLFQLREGTTIEEVTRLASTIFCDDDLLPAVCLIFFPPLESTGLQICSEFCGQLHSGCPIVVASLTNLDCDILPPEEEVADGVCMRIQQTSTERPETPSVTSRQPETSSFSTDGPETTPASTTELPVIQSSPATSSESPQPPSTSTLAISTSTPGMVTPEELINVGGMCAEDLPYNQSLSRPAFMALRSLSSELATLLIISNNVCAVDLIVGMCSLFYPPSALTGLSLCQETCQRMFLNIGGCPIISSFLDVDVEDCAMFPEEKDQGNGLCLPALPSTALPTTTSVSTEETQTPSEPTLPVNGVCADLLPYGQSLSRPLFMDLLGLPLVDTTALIANNNVCAANLQAGMCSLFYPPPASTGLSLCPETCQALFAEEDGCPIISSFLDVNVENCVMFPEGIDQGNGLCRQGVEGTTTQAPLEITTVITADLAPVTYSTIEITTLEISIDVFGVCSEELSYQRAQPQPLFQIDSSVSIERITQLASLELLCPAGLLFGICSIFFPPLASTGLQLCPETCVDVITGCPVVAAVFSAGECDILPQGQDTGNGLCQGNIAETIASLQPTSTSTGTMSVQQTTVPPSTSPEILTLVTGKTLEQTTRATTTTSETPDTACVPVAVRCQDVLPYSVAQRTMSMEGAERALDIFRPVLPCDEDFLALLCSDIFRPCPGSGFGTGYCSDQCSSIRNECLDEFDRFVNLAFPVDCSSLPNNIFNGALAENYGLCN</sequence>
<comment type="caution">
    <text evidence="3">The sequence shown here is derived from an EMBL/GenBank/DDBJ whole genome shotgun (WGS) entry which is preliminary data.</text>
</comment>
<feature type="compositionally biased region" description="Low complexity" evidence="1">
    <location>
        <begin position="885"/>
        <end position="911"/>
    </location>
</feature>
<feature type="compositionally biased region" description="Polar residues" evidence="1">
    <location>
        <begin position="277"/>
        <end position="307"/>
    </location>
</feature>
<evidence type="ECO:0000313" key="4">
    <source>
        <dbReference type="Proteomes" id="UP001152320"/>
    </source>
</evidence>
<feature type="region of interest" description="Disordered" evidence="1">
    <location>
        <begin position="818"/>
        <end position="911"/>
    </location>
</feature>
<feature type="compositionally biased region" description="Polar residues" evidence="1">
    <location>
        <begin position="1023"/>
        <end position="1057"/>
    </location>
</feature>
<name>A0A9Q0YDC6_HOLLE</name>
<evidence type="ECO:0000256" key="2">
    <source>
        <dbReference type="SAM" id="SignalP"/>
    </source>
</evidence>
<keyword evidence="2" id="KW-0732">Signal</keyword>
<dbReference type="EMBL" id="JAIZAY010000022">
    <property type="protein sequence ID" value="KAJ8020677.1"/>
    <property type="molecule type" value="Genomic_DNA"/>
</dbReference>
<feature type="compositionally biased region" description="Low complexity" evidence="1">
    <location>
        <begin position="677"/>
        <end position="704"/>
    </location>
</feature>
<feature type="region of interest" description="Disordered" evidence="1">
    <location>
        <begin position="510"/>
        <end position="531"/>
    </location>
</feature>
<evidence type="ECO:0000256" key="1">
    <source>
        <dbReference type="SAM" id="MobiDB-lite"/>
    </source>
</evidence>
<gene>
    <name evidence="3" type="ORF">HOLleu_40329</name>
</gene>
<feature type="compositionally biased region" description="Polar residues" evidence="1">
    <location>
        <begin position="656"/>
        <end position="676"/>
    </location>
</feature>
<feature type="region of interest" description="Disordered" evidence="1">
    <location>
        <begin position="464"/>
        <end position="490"/>
    </location>
</feature>
<reference evidence="3" key="1">
    <citation type="submission" date="2021-10" db="EMBL/GenBank/DDBJ databases">
        <title>Tropical sea cucumber genome reveals ecological adaptation and Cuvierian tubules defense mechanism.</title>
        <authorList>
            <person name="Chen T."/>
        </authorList>
    </citation>
    <scope>NUCLEOTIDE SEQUENCE</scope>
    <source>
        <strain evidence="3">Nanhai2018</strain>
        <tissue evidence="3">Muscle</tissue>
    </source>
</reference>